<organism evidence="2">
    <name type="scientific">Calcidiscus leptoporus</name>
    <dbReference type="NCBI Taxonomy" id="127549"/>
    <lineage>
        <taxon>Eukaryota</taxon>
        <taxon>Haptista</taxon>
        <taxon>Haptophyta</taxon>
        <taxon>Prymnesiophyceae</taxon>
        <taxon>Coccolithales</taxon>
        <taxon>Calcidiscaceae</taxon>
        <taxon>Calcidiscus</taxon>
    </lineage>
</organism>
<reference evidence="2" key="1">
    <citation type="submission" date="2021-01" db="EMBL/GenBank/DDBJ databases">
        <authorList>
            <person name="Corre E."/>
            <person name="Pelletier E."/>
            <person name="Niang G."/>
            <person name="Scheremetjew M."/>
            <person name="Finn R."/>
            <person name="Kale V."/>
            <person name="Holt S."/>
            <person name="Cochrane G."/>
            <person name="Meng A."/>
            <person name="Brown T."/>
            <person name="Cohen L."/>
        </authorList>
    </citation>
    <scope>NUCLEOTIDE SEQUENCE</scope>
    <source>
        <strain evidence="2">RCC1130</strain>
    </source>
</reference>
<evidence type="ECO:0000313" key="2">
    <source>
        <dbReference type="EMBL" id="CAD8532511.1"/>
    </source>
</evidence>
<name>A0A7S0IUW7_9EUKA</name>
<dbReference type="EMBL" id="HBER01015456">
    <property type="protein sequence ID" value="CAD8532511.1"/>
    <property type="molecule type" value="Transcribed_RNA"/>
</dbReference>
<gene>
    <name evidence="2" type="ORF">CLEP1334_LOCUS7766</name>
</gene>
<feature type="chain" id="PRO_5030633024" evidence="1">
    <location>
        <begin position="20"/>
        <end position="274"/>
    </location>
</feature>
<proteinExistence type="predicted"/>
<protein>
    <submittedName>
        <fullName evidence="2">Uncharacterized protein</fullName>
    </submittedName>
</protein>
<feature type="signal peptide" evidence="1">
    <location>
        <begin position="1"/>
        <end position="19"/>
    </location>
</feature>
<keyword evidence="1" id="KW-0732">Signal</keyword>
<evidence type="ECO:0000256" key="1">
    <source>
        <dbReference type="SAM" id="SignalP"/>
    </source>
</evidence>
<dbReference type="AlphaFoldDB" id="A0A7S0IUW7"/>
<sequence length="274" mass="30339">MLALMRSTSMLLTLGIALAIPTGDAPHRRLLAWSTTFCYPDGNLSLSIPDSKCAGGVPQDIELCSATSTEPSTCELADGVLGRGIDANRWDSDYIFKYCPTRLVFEFADGSQRAFCEDLQAVPAPNDWATTRRASESRPYEAYTDSWWPWARCQADWGRSWVGGKCIDDTRYLGEKCADELECDNSGVAQYDGLHLSCAPPSATNLAITEPTCLPSAFLLDVERNRCECNDWWRFDWNFGFACGAKDGFCNGHACVLSTGDGNKYCDYQTDNSW</sequence>
<accession>A0A7S0IUW7</accession>